<name>U5QIS9_GLOK1</name>
<keyword evidence="3 5" id="KW-0732">Signal</keyword>
<dbReference type="AlphaFoldDB" id="U5QIS9"/>
<protein>
    <submittedName>
        <fullName evidence="6">Periplasmic protein</fullName>
    </submittedName>
</protein>
<dbReference type="InterPro" id="IPR052211">
    <property type="entry name" value="Cpx_auxiliary_protein"/>
</dbReference>
<dbReference type="EMBL" id="CP003587">
    <property type="protein sequence ID" value="AGY57590.1"/>
    <property type="molecule type" value="Genomic_DNA"/>
</dbReference>
<dbReference type="InterPro" id="IPR012899">
    <property type="entry name" value="LTXXQ"/>
</dbReference>
<evidence type="ECO:0000256" key="1">
    <source>
        <dbReference type="ARBA" id="ARBA00004418"/>
    </source>
</evidence>
<organism evidence="6 7">
    <name type="scientific">Gloeobacter kilaueensis (strain ATCC BAA-2537 / CCAP 1431/1 / ULC 316 / JS1)</name>
    <dbReference type="NCBI Taxonomy" id="1183438"/>
    <lineage>
        <taxon>Bacteria</taxon>
        <taxon>Bacillati</taxon>
        <taxon>Cyanobacteriota</taxon>
        <taxon>Cyanophyceae</taxon>
        <taxon>Gloeobacterales</taxon>
        <taxon>Gloeobacteraceae</taxon>
        <taxon>Gloeobacter</taxon>
    </lineage>
</organism>
<keyword evidence="4" id="KW-0574">Periplasm</keyword>
<comment type="similarity">
    <text evidence="2">Belongs to the CpxP/Spy family.</text>
</comment>
<sequence>MKRPIALLAALAVLASGPAAFAQTPEAAPTEAHHPKHGSPRWLSQLNLTDTQKQQIEQIWTASREQNRPLMQQMRSLMEQQRAAREAGDVSKSQAIEAQIVGLQPQLKQAHEQTEQKILAVLTPEQQQQYQQLKNQRKPRPVA</sequence>
<evidence type="ECO:0000313" key="7">
    <source>
        <dbReference type="Proteomes" id="UP000017396"/>
    </source>
</evidence>
<dbReference type="GO" id="GO:0042597">
    <property type="term" value="C:periplasmic space"/>
    <property type="evidence" value="ECO:0007669"/>
    <property type="project" value="UniProtKB-SubCell"/>
</dbReference>
<reference evidence="6 7" key="1">
    <citation type="journal article" date="2013" name="PLoS ONE">
        <title>Cultivation and Complete Genome Sequencing of Gloeobacter kilaueensis sp. nov., from a Lava Cave in Kilauea Caldera, Hawai'i.</title>
        <authorList>
            <person name="Saw J.H."/>
            <person name="Schatz M."/>
            <person name="Brown M.V."/>
            <person name="Kunkel D.D."/>
            <person name="Foster J.S."/>
            <person name="Shick H."/>
            <person name="Christensen S."/>
            <person name="Hou S."/>
            <person name="Wan X."/>
            <person name="Donachie S.P."/>
        </authorList>
    </citation>
    <scope>NUCLEOTIDE SEQUENCE [LARGE SCALE GENOMIC DNA]</scope>
    <source>
        <strain evidence="7">JS</strain>
    </source>
</reference>
<dbReference type="eggNOG" id="COG3678">
    <property type="taxonomic scope" value="Bacteria"/>
</dbReference>
<dbReference type="RefSeq" id="WP_023172683.1">
    <property type="nucleotide sequence ID" value="NC_022600.1"/>
</dbReference>
<evidence type="ECO:0000256" key="3">
    <source>
        <dbReference type="ARBA" id="ARBA00022729"/>
    </source>
</evidence>
<dbReference type="Pfam" id="PF07813">
    <property type="entry name" value="LTXXQ"/>
    <property type="match status" value="1"/>
</dbReference>
<gene>
    <name evidence="6" type="ORF">GKIL_1344</name>
</gene>
<feature type="signal peptide" evidence="5">
    <location>
        <begin position="1"/>
        <end position="22"/>
    </location>
</feature>
<accession>U5QIS9</accession>
<evidence type="ECO:0000256" key="5">
    <source>
        <dbReference type="SAM" id="SignalP"/>
    </source>
</evidence>
<dbReference type="KEGG" id="glj:GKIL_1344"/>
<comment type="subcellular location">
    <subcellularLocation>
        <location evidence="1">Periplasm</location>
    </subcellularLocation>
</comment>
<evidence type="ECO:0000256" key="4">
    <source>
        <dbReference type="ARBA" id="ARBA00022764"/>
    </source>
</evidence>
<proteinExistence type="inferred from homology"/>
<dbReference type="PANTHER" id="PTHR38102">
    <property type="entry name" value="PERIPLASMIC CHAPERONE SPY"/>
    <property type="match status" value="1"/>
</dbReference>
<keyword evidence="7" id="KW-1185">Reference proteome</keyword>
<dbReference type="Proteomes" id="UP000017396">
    <property type="component" value="Chromosome"/>
</dbReference>
<dbReference type="Gene3D" id="1.20.120.1490">
    <property type="match status" value="1"/>
</dbReference>
<evidence type="ECO:0000313" key="6">
    <source>
        <dbReference type="EMBL" id="AGY57590.1"/>
    </source>
</evidence>
<dbReference type="PANTHER" id="PTHR38102:SF1">
    <property type="entry name" value="PERIPLASMIC CHAPERONE SPY"/>
    <property type="match status" value="1"/>
</dbReference>
<dbReference type="HOGENOM" id="CLU_1803432_0_0_3"/>
<feature type="chain" id="PRO_5004664120" evidence="5">
    <location>
        <begin position="23"/>
        <end position="143"/>
    </location>
</feature>
<evidence type="ECO:0000256" key="2">
    <source>
        <dbReference type="ARBA" id="ARBA00008441"/>
    </source>
</evidence>